<comment type="subcellular location">
    <subcellularLocation>
        <location evidence="1">Cytoplasm</location>
        <location evidence="1">P-body</location>
    </subcellularLocation>
</comment>
<evidence type="ECO:0000313" key="11">
    <source>
        <dbReference type="EMBL" id="RZF41112.1"/>
    </source>
</evidence>
<feature type="compositionally biased region" description="Polar residues" evidence="8">
    <location>
        <begin position="561"/>
        <end position="574"/>
    </location>
</feature>
<dbReference type="PROSITE" id="PS50082">
    <property type="entry name" value="WD_REPEATS_2"/>
    <property type="match status" value="1"/>
</dbReference>
<dbReference type="InterPro" id="IPR045152">
    <property type="entry name" value="EDC4-like"/>
</dbReference>
<keyword evidence="6" id="KW-0175">Coiled coil</keyword>
<proteinExistence type="inferred from homology"/>
<evidence type="ECO:0000259" key="9">
    <source>
        <dbReference type="Pfam" id="PF16529"/>
    </source>
</evidence>
<feature type="repeat" description="WD" evidence="7">
    <location>
        <begin position="243"/>
        <end position="276"/>
    </location>
</feature>
<protein>
    <submittedName>
        <fullName evidence="11">Uncharacterized protein</fullName>
    </submittedName>
</protein>
<dbReference type="Pfam" id="PF16529">
    <property type="entry name" value="Ge1_WD40"/>
    <property type="match status" value="1"/>
</dbReference>
<dbReference type="InterPro" id="IPR015943">
    <property type="entry name" value="WD40/YVTN_repeat-like_dom_sf"/>
</dbReference>
<feature type="domain" description="Enhancer of mRNA-decapping protein 4 C-terminal" evidence="10">
    <location>
        <begin position="948"/>
        <end position="1067"/>
    </location>
</feature>
<keyword evidence="5" id="KW-0677">Repeat</keyword>
<keyword evidence="3" id="KW-0963">Cytoplasm</keyword>
<evidence type="ECO:0000256" key="8">
    <source>
        <dbReference type="SAM" id="MobiDB-lite"/>
    </source>
</evidence>
<dbReference type="InterPro" id="IPR049404">
    <property type="entry name" value="EDC4_C"/>
</dbReference>
<dbReference type="Proteomes" id="UP000291343">
    <property type="component" value="Unassembled WGS sequence"/>
</dbReference>
<dbReference type="Pfam" id="PF21289">
    <property type="entry name" value="EDC4_C"/>
    <property type="match status" value="1"/>
</dbReference>
<dbReference type="InParanoid" id="A0A482X614"/>
<dbReference type="Gene3D" id="2.130.10.10">
    <property type="entry name" value="YVTN repeat-like/Quinoprotein amine dehydrogenase"/>
    <property type="match status" value="1"/>
</dbReference>
<evidence type="ECO:0000259" key="10">
    <source>
        <dbReference type="Pfam" id="PF21289"/>
    </source>
</evidence>
<feature type="region of interest" description="Disordered" evidence="8">
    <location>
        <begin position="561"/>
        <end position="599"/>
    </location>
</feature>
<dbReference type="OrthoDB" id="21128at2759"/>
<comment type="caution">
    <text evidence="11">The sequence shown here is derived from an EMBL/GenBank/DDBJ whole genome shotgun (WGS) entry which is preliminary data.</text>
</comment>
<evidence type="ECO:0000256" key="4">
    <source>
        <dbReference type="ARBA" id="ARBA00022574"/>
    </source>
</evidence>
<evidence type="ECO:0000256" key="1">
    <source>
        <dbReference type="ARBA" id="ARBA00004201"/>
    </source>
</evidence>
<keyword evidence="12" id="KW-1185">Reference proteome</keyword>
<dbReference type="SUPFAM" id="SSF50978">
    <property type="entry name" value="WD40 repeat-like"/>
    <property type="match status" value="1"/>
</dbReference>
<dbReference type="Gene3D" id="6.10.140.270">
    <property type="match status" value="1"/>
</dbReference>
<accession>A0A482X614</accession>
<dbReference type="FunCoup" id="A0A482X614">
    <property type="interactions" value="1467"/>
</dbReference>
<comment type="similarity">
    <text evidence="2">Belongs to the WD repeat EDC4 family.</text>
</comment>
<dbReference type="PANTHER" id="PTHR15598:SF5">
    <property type="entry name" value="ENHANCER OF MRNA-DECAPPING PROTEIN 4"/>
    <property type="match status" value="1"/>
</dbReference>
<organism evidence="11 12">
    <name type="scientific">Laodelphax striatellus</name>
    <name type="common">Small brown planthopper</name>
    <name type="synonym">Delphax striatella</name>
    <dbReference type="NCBI Taxonomy" id="195883"/>
    <lineage>
        <taxon>Eukaryota</taxon>
        <taxon>Metazoa</taxon>
        <taxon>Ecdysozoa</taxon>
        <taxon>Arthropoda</taxon>
        <taxon>Hexapoda</taxon>
        <taxon>Insecta</taxon>
        <taxon>Pterygota</taxon>
        <taxon>Neoptera</taxon>
        <taxon>Paraneoptera</taxon>
        <taxon>Hemiptera</taxon>
        <taxon>Auchenorrhyncha</taxon>
        <taxon>Fulgoroidea</taxon>
        <taxon>Delphacidae</taxon>
        <taxon>Criomorphinae</taxon>
        <taxon>Laodelphax</taxon>
    </lineage>
</organism>
<evidence type="ECO:0000256" key="3">
    <source>
        <dbReference type="ARBA" id="ARBA00022490"/>
    </source>
</evidence>
<feature type="domain" description="Enhancer of mRNA-decapping protein 4 WD40 repeat region" evidence="9">
    <location>
        <begin position="56"/>
        <end position="387"/>
    </location>
</feature>
<dbReference type="AlphaFoldDB" id="A0A482X614"/>
<name>A0A482X614_LAOST</name>
<dbReference type="EMBL" id="QKKF02017260">
    <property type="protein sequence ID" value="RZF41112.1"/>
    <property type="molecule type" value="Genomic_DNA"/>
</dbReference>
<dbReference type="SMART" id="SM00320">
    <property type="entry name" value="WD40"/>
    <property type="match status" value="2"/>
</dbReference>
<feature type="compositionally biased region" description="Low complexity" evidence="8">
    <location>
        <begin position="585"/>
        <end position="596"/>
    </location>
</feature>
<reference evidence="11 12" key="1">
    <citation type="journal article" date="2017" name="Gigascience">
        <title>Genome sequence of the small brown planthopper, Laodelphax striatellus.</title>
        <authorList>
            <person name="Zhu J."/>
            <person name="Jiang F."/>
            <person name="Wang X."/>
            <person name="Yang P."/>
            <person name="Bao Y."/>
            <person name="Zhao W."/>
            <person name="Wang W."/>
            <person name="Lu H."/>
            <person name="Wang Q."/>
            <person name="Cui N."/>
            <person name="Li J."/>
            <person name="Chen X."/>
            <person name="Luo L."/>
            <person name="Yu J."/>
            <person name="Kang L."/>
            <person name="Cui F."/>
        </authorList>
    </citation>
    <scope>NUCLEOTIDE SEQUENCE [LARGE SCALE GENOMIC DNA]</scope>
    <source>
        <strain evidence="11">Lst14</strain>
    </source>
</reference>
<dbReference type="STRING" id="195883.A0A482X614"/>
<evidence type="ECO:0000256" key="5">
    <source>
        <dbReference type="ARBA" id="ARBA00022737"/>
    </source>
</evidence>
<feature type="compositionally biased region" description="Polar residues" evidence="8">
    <location>
        <begin position="537"/>
        <end position="549"/>
    </location>
</feature>
<evidence type="ECO:0000313" key="12">
    <source>
        <dbReference type="Proteomes" id="UP000291343"/>
    </source>
</evidence>
<dbReference type="GO" id="GO:0000932">
    <property type="term" value="C:P-body"/>
    <property type="evidence" value="ECO:0007669"/>
    <property type="project" value="UniProtKB-SubCell"/>
</dbReference>
<evidence type="ECO:0000256" key="7">
    <source>
        <dbReference type="PROSITE-ProRule" id="PRU00221"/>
    </source>
</evidence>
<keyword evidence="4 7" id="KW-0853">WD repeat</keyword>
<dbReference type="GO" id="GO:0031087">
    <property type="term" value="P:deadenylation-independent decapping of nuclear-transcribed mRNA"/>
    <property type="evidence" value="ECO:0007669"/>
    <property type="project" value="InterPro"/>
</dbReference>
<dbReference type="PROSITE" id="PS50294">
    <property type="entry name" value="WD_REPEATS_REGION"/>
    <property type="match status" value="1"/>
</dbReference>
<dbReference type="InterPro" id="IPR044938">
    <property type="entry name" value="EDC4_C_sf"/>
</dbReference>
<dbReference type="Gene3D" id="1.10.220.100">
    <property type="entry name" value="conserved c-terminal region of ge- 1"/>
    <property type="match status" value="1"/>
</dbReference>
<dbReference type="InterPro" id="IPR036322">
    <property type="entry name" value="WD40_repeat_dom_sf"/>
</dbReference>
<dbReference type="PANTHER" id="PTHR15598">
    <property type="entry name" value="ENHANCER OF MRNA-DECAPPING PROTEIN 4"/>
    <property type="match status" value="1"/>
</dbReference>
<feature type="region of interest" description="Disordered" evidence="8">
    <location>
        <begin position="531"/>
        <end position="550"/>
    </location>
</feature>
<evidence type="ECO:0000256" key="6">
    <source>
        <dbReference type="ARBA" id="ARBA00023054"/>
    </source>
</evidence>
<sequence length="1081" mass="120063">MFFRAVILEMESTANEQLNLESSQSIEFTGTEANDFVEVYASDVTILPSAGIHSTGSSKVKLKNIVDYLWEERFYTGQLLAVHMGGVYVAYGINSTAKGGGGVVRVLNNVTQQRALIKGLNGLVDDIAFAHTDQQVLLACVDKTGNLFVNLVKESKDAGITCSRILWVEPDENARDGIPSLCHRVIWCPYIPDGENGNDYNVAELLAVTRGSKIELWNVGMVANNHRTGPIRPGQDIEGFIEINEHSQMIVDAAFSPDGTAIATASMDGEVKFFQVYMQDNSKARCLHEWKPHDGSPLSALFFLDNHKNCNVDVQFWKYVITGCNSNSELKLWECQTWECVQTIRFLPRPETSMRVQLKAAVDRSSDYLLLSNMKQRVLYVLRIQKDSAQTSCFIQSVSEFPLPYPILSFAILDAEVRRFKCNSSFTLDDQCNGDDDEDEQEHDNQSAVLIKMYLVQPKSLQECNIHFQPRQTSIDGRSGSQNSSGYNDEIINNENEVAGEPVAPAAVALPLPPLTVIDLPIKLMTPDDFNSKHDASSPTQLVESTQSEDTIKNLEETSFSSFQESANKLSNPTTPSPKPGLPSGGVAAFASGGSSPSREVQEIFSSQEPQSYNYPNDFKLDLGMTGMTAEEYDKQEIVVIPERTNEQIHSFSADYTDIKNIANSLAVIQSTITKQQDEIKCLREEVLKLNNPREFEKVLNRKLNQQCGVIEKSLASLCTKEDNKQNQESSISAISQAMSNLISSKLDDIVASEISNSILPVIVETMDHLKHNLHLDMTEKLSATDHLLKENINKLVNSKAVTDALSNALCRALTPILSETLRDFFINIALPRHEKASAIMFNQLNDTFSKGTREYLSALENQAKKLSDKGRESATQMQTTAEHIKNSGQRMSNDLSEATKRIETIIEEAMRVQQSALEQTVMTAVRSGACTPAPQLTAYQLKLQQVNESIQSGNIKSAFEMALAFGNLNLVVAVCEKVDPNRIFKTKPCLLSQNILLCLIQQLSSDLTTHTELKRKYLEEAVISLDFKSETTREYAPEILIKLQNQLSAYISSNEGSDFARSFQILLMAVQATANSSNCK</sequence>
<evidence type="ECO:0000256" key="2">
    <source>
        <dbReference type="ARBA" id="ARBA00009639"/>
    </source>
</evidence>
<dbReference type="InterPro" id="IPR032401">
    <property type="entry name" value="EDC4_WD40"/>
</dbReference>
<gene>
    <name evidence="11" type="ORF">LSTR_LSTR002744</name>
</gene>
<dbReference type="InterPro" id="IPR001680">
    <property type="entry name" value="WD40_rpt"/>
</dbReference>